<evidence type="ECO:0000313" key="2">
    <source>
        <dbReference type="Proteomes" id="UP001501459"/>
    </source>
</evidence>
<comment type="caution">
    <text evidence="1">The sequence shown here is derived from an EMBL/GenBank/DDBJ whole genome shotgun (WGS) entry which is preliminary data.</text>
</comment>
<dbReference type="Proteomes" id="UP001501459">
    <property type="component" value="Unassembled WGS sequence"/>
</dbReference>
<protein>
    <submittedName>
        <fullName evidence="1">Uncharacterized protein</fullName>
    </submittedName>
</protein>
<sequence length="46" mass="4844">MENGVVIINVLAAHFDICDLLFPAHSSAAKTAKAGQTDAGGFTKRR</sequence>
<organism evidence="1 2">
    <name type="scientific">Lentibacillus halophilus</name>
    <dbReference type="NCBI Taxonomy" id="295065"/>
    <lineage>
        <taxon>Bacteria</taxon>
        <taxon>Bacillati</taxon>
        <taxon>Bacillota</taxon>
        <taxon>Bacilli</taxon>
        <taxon>Bacillales</taxon>
        <taxon>Bacillaceae</taxon>
        <taxon>Lentibacillus</taxon>
    </lineage>
</organism>
<gene>
    <name evidence="1" type="ORF">GCM10008983_19560</name>
</gene>
<accession>A0ABP3J599</accession>
<name>A0ABP3J599_9BACI</name>
<evidence type="ECO:0000313" key="1">
    <source>
        <dbReference type="EMBL" id="GAA0442569.1"/>
    </source>
</evidence>
<reference evidence="2" key="1">
    <citation type="journal article" date="2019" name="Int. J. Syst. Evol. Microbiol.">
        <title>The Global Catalogue of Microorganisms (GCM) 10K type strain sequencing project: providing services to taxonomists for standard genome sequencing and annotation.</title>
        <authorList>
            <consortium name="The Broad Institute Genomics Platform"/>
            <consortium name="The Broad Institute Genome Sequencing Center for Infectious Disease"/>
            <person name="Wu L."/>
            <person name="Ma J."/>
        </authorList>
    </citation>
    <scope>NUCLEOTIDE SEQUENCE [LARGE SCALE GENOMIC DNA]</scope>
    <source>
        <strain evidence="2">JCM 12149</strain>
    </source>
</reference>
<keyword evidence="2" id="KW-1185">Reference proteome</keyword>
<proteinExistence type="predicted"/>
<dbReference type="EMBL" id="BAAADM010000054">
    <property type="protein sequence ID" value="GAA0442569.1"/>
    <property type="molecule type" value="Genomic_DNA"/>
</dbReference>